<feature type="compositionally biased region" description="Low complexity" evidence="1">
    <location>
        <begin position="287"/>
        <end position="324"/>
    </location>
</feature>
<evidence type="ECO:0008006" key="5">
    <source>
        <dbReference type="Google" id="ProtNLM"/>
    </source>
</evidence>
<accession>A0AAX4KDX1</accession>
<keyword evidence="4" id="KW-1185">Reference proteome</keyword>
<feature type="region of interest" description="Disordered" evidence="1">
    <location>
        <begin position="283"/>
        <end position="363"/>
    </location>
</feature>
<feature type="region of interest" description="Disordered" evidence="1">
    <location>
        <begin position="420"/>
        <end position="450"/>
    </location>
</feature>
<reference evidence="3 4" key="1">
    <citation type="submission" date="2024-01" db="EMBL/GenBank/DDBJ databases">
        <title>Comparative genomics of Cryptococcus and Kwoniella reveals pathogenesis evolution and contrasting modes of karyotype evolution via chromosome fusion or intercentromeric recombination.</title>
        <authorList>
            <person name="Coelho M.A."/>
            <person name="David-Palma M."/>
            <person name="Shea T."/>
            <person name="Bowers K."/>
            <person name="McGinley-Smith S."/>
            <person name="Mohammad A.W."/>
            <person name="Gnirke A."/>
            <person name="Yurkov A.M."/>
            <person name="Nowrousian M."/>
            <person name="Sun S."/>
            <person name="Cuomo C.A."/>
            <person name="Heitman J."/>
        </authorList>
    </citation>
    <scope>NUCLEOTIDE SEQUENCE [LARGE SCALE GENOMIC DNA]</scope>
    <source>
        <strain evidence="3 4">PYCC6329</strain>
    </source>
</reference>
<feature type="chain" id="PRO_5043421841" description="Calpain catalytic domain-containing protein" evidence="2">
    <location>
        <begin position="22"/>
        <end position="450"/>
    </location>
</feature>
<feature type="signal peptide" evidence="2">
    <location>
        <begin position="1"/>
        <end position="21"/>
    </location>
</feature>
<name>A0AAX4KDX1_9TREE</name>
<sequence>MRNINITFFPHLTLLVSYVAAAPIYEPRQLVPRGNAPLWNESGPNVRDVKQVKVLNCWWAASSLAVLISSQQWIENMVKYGNGSSMVGQSWPTDSTVQVTVWNPNSGQQQTFEADHNYISQTEDHPNGNWWHDAVGQGAKAMGKTDSFAGVISGENPDWDPESGSAKVGLKILTGFETESKYREFISVDEFFSYCEKASSGTPVIFNTLSKDDVKTTVPQLGHSHDYAVYNGTTNSDGERVIWARNSWGSTDMFKLSDVYENSYQIVHLRDWNVLGGGPFDTTHQDGSSADTNANATTSANATDSATSTGTGNDTATATASTDAVGDNSTATAVDGNASTTAASAGASSAPGQPVTSQPAGTSAAAPATAYSSAGAPATSTGGVTPSPWQWTSMLPGWSTTYPSTPSATIQGLVAAVEAALTPGSADEERSEDEDENVECKRNNADGACQ</sequence>
<dbReference type="Proteomes" id="UP001358614">
    <property type="component" value="Chromosome 1"/>
</dbReference>
<evidence type="ECO:0000313" key="4">
    <source>
        <dbReference type="Proteomes" id="UP001358614"/>
    </source>
</evidence>
<protein>
    <recommendedName>
        <fullName evidence="5">Calpain catalytic domain-containing protein</fullName>
    </recommendedName>
</protein>
<dbReference type="InterPro" id="IPR038765">
    <property type="entry name" value="Papain-like_cys_pep_sf"/>
</dbReference>
<dbReference type="GeneID" id="91101576"/>
<evidence type="ECO:0000313" key="3">
    <source>
        <dbReference type="EMBL" id="WWD04701.1"/>
    </source>
</evidence>
<gene>
    <name evidence="3" type="ORF">V865_002772</name>
</gene>
<dbReference type="EMBL" id="CP144089">
    <property type="protein sequence ID" value="WWD04701.1"/>
    <property type="molecule type" value="Genomic_DNA"/>
</dbReference>
<keyword evidence="2" id="KW-0732">Signal</keyword>
<dbReference type="RefSeq" id="XP_066082668.1">
    <property type="nucleotide sequence ID" value="XM_066226571.1"/>
</dbReference>
<organism evidence="3 4">
    <name type="scientific">Kwoniella europaea PYCC6329</name>
    <dbReference type="NCBI Taxonomy" id="1423913"/>
    <lineage>
        <taxon>Eukaryota</taxon>
        <taxon>Fungi</taxon>
        <taxon>Dikarya</taxon>
        <taxon>Basidiomycota</taxon>
        <taxon>Agaricomycotina</taxon>
        <taxon>Tremellomycetes</taxon>
        <taxon>Tremellales</taxon>
        <taxon>Cryptococcaceae</taxon>
        <taxon>Kwoniella</taxon>
    </lineage>
</organism>
<evidence type="ECO:0000256" key="1">
    <source>
        <dbReference type="SAM" id="MobiDB-lite"/>
    </source>
</evidence>
<proteinExistence type="predicted"/>
<dbReference type="SUPFAM" id="SSF54001">
    <property type="entry name" value="Cysteine proteinases"/>
    <property type="match status" value="1"/>
</dbReference>
<evidence type="ECO:0000256" key="2">
    <source>
        <dbReference type="SAM" id="SignalP"/>
    </source>
</evidence>
<feature type="compositionally biased region" description="Low complexity" evidence="1">
    <location>
        <begin position="338"/>
        <end position="350"/>
    </location>
</feature>
<dbReference type="AlphaFoldDB" id="A0AAX4KDX1"/>
<dbReference type="KEGG" id="ker:91101576"/>